<accession>A0A6H1UEQ3</accession>
<dbReference type="PANTHER" id="PTHR30118:SF11">
    <property type="entry name" value="HTH-TYPE TRANSCRIPTIONAL REGULATOR YIDZ"/>
    <property type="match status" value="1"/>
</dbReference>
<dbReference type="GO" id="GO:0003700">
    <property type="term" value="F:DNA-binding transcription factor activity"/>
    <property type="evidence" value="ECO:0007669"/>
    <property type="project" value="InterPro"/>
</dbReference>
<proteinExistence type="inferred from homology"/>
<dbReference type="GO" id="GO:0003677">
    <property type="term" value="F:DNA binding"/>
    <property type="evidence" value="ECO:0007669"/>
    <property type="project" value="UniProtKB-KW"/>
</dbReference>
<dbReference type="PROSITE" id="PS50931">
    <property type="entry name" value="HTH_LYSR"/>
    <property type="match status" value="1"/>
</dbReference>
<dbReference type="SUPFAM" id="SSF46785">
    <property type="entry name" value="Winged helix' DNA-binding domain"/>
    <property type="match status" value="1"/>
</dbReference>
<dbReference type="InterPro" id="IPR036388">
    <property type="entry name" value="WH-like_DNA-bd_sf"/>
</dbReference>
<keyword evidence="7" id="KW-1185">Reference proteome</keyword>
<dbReference type="AlphaFoldDB" id="A0A6H1UEQ3"/>
<sequence>MDQISALSFFELRVFILTYELRNASAVAKQLNLSASKVSRSLNSLRQHFDDPLFHRRQFQFEPTSLAVKLYPSAQRAVLIEEQLNQLVRGTSASAALEYHIHLPSMLCSAATSQLMHATKALGHNVKLTVHSSDEHSPKMLLDGGSDMVVSCQSLQIPQLDCDYICTGDGPRLIAREGHPIWQCPEDDRLSKILDYPFWVTSITGFNSKADPMEHFAMERGRILNKVGSSNLLSEVPSILLDSDAISFVSSHTISFFNDYPGIRCEEFAANEAELLKQSLKPANYYALTSQTASALPLWLRNAVYQLVKYGSVQVESA</sequence>
<organism evidence="6 7">
    <name type="scientific">Ferrimonas lipolytica</name>
    <dbReference type="NCBI Taxonomy" id="2724191"/>
    <lineage>
        <taxon>Bacteria</taxon>
        <taxon>Pseudomonadati</taxon>
        <taxon>Pseudomonadota</taxon>
        <taxon>Gammaproteobacteria</taxon>
        <taxon>Alteromonadales</taxon>
        <taxon>Ferrimonadaceae</taxon>
        <taxon>Ferrimonas</taxon>
    </lineage>
</organism>
<dbReference type="RefSeq" id="WP_168660784.1">
    <property type="nucleotide sequence ID" value="NZ_CP051180.1"/>
</dbReference>
<evidence type="ECO:0000313" key="6">
    <source>
        <dbReference type="EMBL" id="QIZ77524.1"/>
    </source>
</evidence>
<protein>
    <submittedName>
        <fullName evidence="6">LysR family transcriptional regulator</fullName>
    </submittedName>
</protein>
<dbReference type="SUPFAM" id="SSF53850">
    <property type="entry name" value="Periplasmic binding protein-like II"/>
    <property type="match status" value="1"/>
</dbReference>
<keyword evidence="4" id="KW-0804">Transcription</keyword>
<reference evidence="6 7" key="1">
    <citation type="submission" date="2020-04" db="EMBL/GenBank/DDBJ databases">
        <title>Ferrimonas sp. S7 isolated from sea water.</title>
        <authorList>
            <person name="Bae S.S."/>
            <person name="Baek K."/>
        </authorList>
    </citation>
    <scope>NUCLEOTIDE SEQUENCE [LARGE SCALE GENOMIC DNA]</scope>
    <source>
        <strain evidence="6 7">S7</strain>
    </source>
</reference>
<dbReference type="InterPro" id="IPR000847">
    <property type="entry name" value="LysR_HTH_N"/>
</dbReference>
<gene>
    <name evidence="6" type="ORF">HER31_11865</name>
</gene>
<comment type="similarity">
    <text evidence="1">Belongs to the LysR transcriptional regulatory family.</text>
</comment>
<name>A0A6H1UEQ3_9GAMM</name>
<feature type="domain" description="HTH lysR-type" evidence="5">
    <location>
        <begin position="12"/>
        <end position="64"/>
    </location>
</feature>
<evidence type="ECO:0000256" key="3">
    <source>
        <dbReference type="ARBA" id="ARBA00023125"/>
    </source>
</evidence>
<dbReference type="Gene3D" id="1.10.10.10">
    <property type="entry name" value="Winged helix-like DNA-binding domain superfamily/Winged helix DNA-binding domain"/>
    <property type="match status" value="1"/>
</dbReference>
<evidence type="ECO:0000256" key="2">
    <source>
        <dbReference type="ARBA" id="ARBA00023015"/>
    </source>
</evidence>
<dbReference type="PANTHER" id="PTHR30118">
    <property type="entry name" value="HTH-TYPE TRANSCRIPTIONAL REGULATOR LEUO-RELATED"/>
    <property type="match status" value="1"/>
</dbReference>
<dbReference type="EMBL" id="CP051180">
    <property type="protein sequence ID" value="QIZ77524.1"/>
    <property type="molecule type" value="Genomic_DNA"/>
</dbReference>
<dbReference type="Pfam" id="PF00126">
    <property type="entry name" value="HTH_1"/>
    <property type="match status" value="1"/>
</dbReference>
<dbReference type="InterPro" id="IPR036390">
    <property type="entry name" value="WH_DNA-bd_sf"/>
</dbReference>
<evidence type="ECO:0000256" key="4">
    <source>
        <dbReference type="ARBA" id="ARBA00023163"/>
    </source>
</evidence>
<evidence type="ECO:0000256" key="1">
    <source>
        <dbReference type="ARBA" id="ARBA00009437"/>
    </source>
</evidence>
<evidence type="ECO:0000259" key="5">
    <source>
        <dbReference type="PROSITE" id="PS50931"/>
    </source>
</evidence>
<dbReference type="InterPro" id="IPR050389">
    <property type="entry name" value="LysR-type_TF"/>
</dbReference>
<keyword evidence="3" id="KW-0238">DNA-binding</keyword>
<keyword evidence="2" id="KW-0805">Transcription regulation</keyword>
<dbReference type="KEGG" id="fes:HER31_11865"/>
<evidence type="ECO:0000313" key="7">
    <source>
        <dbReference type="Proteomes" id="UP000501602"/>
    </source>
</evidence>
<dbReference type="Gene3D" id="3.40.190.10">
    <property type="entry name" value="Periplasmic binding protein-like II"/>
    <property type="match status" value="2"/>
</dbReference>
<dbReference type="Proteomes" id="UP000501602">
    <property type="component" value="Chromosome"/>
</dbReference>